<protein>
    <submittedName>
        <fullName evidence="1">Uncharacterized protein</fullName>
    </submittedName>
</protein>
<keyword evidence="2" id="KW-1185">Reference proteome</keyword>
<reference evidence="1 2" key="1">
    <citation type="submission" date="2024-05" db="EMBL/GenBank/DDBJ databases">
        <title>Haplotype-resolved chromosome-level genome assembly of Huyou (Citrus changshanensis).</title>
        <authorList>
            <person name="Miao C."/>
            <person name="Chen W."/>
            <person name="Wu Y."/>
            <person name="Wang L."/>
            <person name="Zhao S."/>
            <person name="Grierson D."/>
            <person name="Xu C."/>
            <person name="Chen K."/>
        </authorList>
    </citation>
    <scope>NUCLEOTIDE SEQUENCE [LARGE SCALE GENOMIC DNA]</scope>
    <source>
        <strain evidence="1">01-14</strain>
        <tissue evidence="1">Leaf</tissue>
    </source>
</reference>
<accession>A0AAP0QLQ3</accession>
<gene>
    <name evidence="1" type="ORF">WN944_003973</name>
</gene>
<proteinExistence type="predicted"/>
<dbReference type="EMBL" id="JBCGBO010000006">
    <property type="protein sequence ID" value="KAK9193276.1"/>
    <property type="molecule type" value="Genomic_DNA"/>
</dbReference>
<comment type="caution">
    <text evidence="1">The sequence shown here is derived from an EMBL/GenBank/DDBJ whole genome shotgun (WGS) entry which is preliminary data.</text>
</comment>
<name>A0AAP0QLQ3_9ROSI</name>
<dbReference type="Proteomes" id="UP001428341">
    <property type="component" value="Unassembled WGS sequence"/>
</dbReference>
<sequence length="133" mass="14625">MADIFGGFSCIRYAGYLELRGGTSICTRYLKSRWAPRIERGTSDCAGIIQLSSSNSSTASGDESMVHEVDGIMSRIFKEANMFHIYLASKTMKIEELMEEDNEKCVSTPKEEIKEAVAAASLSNHVAEQLSTS</sequence>
<organism evidence="1 2">
    <name type="scientific">Citrus x changshan-huyou</name>
    <dbReference type="NCBI Taxonomy" id="2935761"/>
    <lineage>
        <taxon>Eukaryota</taxon>
        <taxon>Viridiplantae</taxon>
        <taxon>Streptophyta</taxon>
        <taxon>Embryophyta</taxon>
        <taxon>Tracheophyta</taxon>
        <taxon>Spermatophyta</taxon>
        <taxon>Magnoliopsida</taxon>
        <taxon>eudicotyledons</taxon>
        <taxon>Gunneridae</taxon>
        <taxon>Pentapetalae</taxon>
        <taxon>rosids</taxon>
        <taxon>malvids</taxon>
        <taxon>Sapindales</taxon>
        <taxon>Rutaceae</taxon>
        <taxon>Aurantioideae</taxon>
        <taxon>Citrus</taxon>
    </lineage>
</organism>
<evidence type="ECO:0000313" key="2">
    <source>
        <dbReference type="Proteomes" id="UP001428341"/>
    </source>
</evidence>
<evidence type="ECO:0000313" key="1">
    <source>
        <dbReference type="EMBL" id="KAK9193276.1"/>
    </source>
</evidence>
<dbReference type="AlphaFoldDB" id="A0AAP0QLQ3"/>